<evidence type="ECO:0000313" key="3">
    <source>
        <dbReference type="Proteomes" id="UP000597656"/>
    </source>
</evidence>
<keyword evidence="1" id="KW-0812">Transmembrane</keyword>
<comment type="caution">
    <text evidence="2">The sequence shown here is derived from an EMBL/GenBank/DDBJ whole genome shotgun (WGS) entry which is preliminary data.</text>
</comment>
<dbReference type="RefSeq" id="WP_189159273.1">
    <property type="nucleotide sequence ID" value="NZ_BMNC01000015.1"/>
</dbReference>
<feature type="transmembrane region" description="Helical" evidence="1">
    <location>
        <begin position="46"/>
        <end position="69"/>
    </location>
</feature>
<proteinExistence type="predicted"/>
<evidence type="ECO:0000256" key="1">
    <source>
        <dbReference type="SAM" id="Phobius"/>
    </source>
</evidence>
<protein>
    <submittedName>
        <fullName evidence="2">Uncharacterized protein</fullName>
    </submittedName>
</protein>
<keyword evidence="3" id="KW-1185">Reference proteome</keyword>
<reference evidence="3" key="1">
    <citation type="journal article" date="2019" name="Int. J. Syst. Evol. Microbiol.">
        <title>The Global Catalogue of Microorganisms (GCM) 10K type strain sequencing project: providing services to taxonomists for standard genome sequencing and annotation.</title>
        <authorList>
            <consortium name="The Broad Institute Genomics Platform"/>
            <consortium name="The Broad Institute Genome Sequencing Center for Infectious Disease"/>
            <person name="Wu L."/>
            <person name="Ma J."/>
        </authorList>
    </citation>
    <scope>NUCLEOTIDE SEQUENCE [LARGE SCALE GENOMIC DNA]</scope>
    <source>
        <strain evidence="3">CGMCC 4.7319</strain>
    </source>
</reference>
<keyword evidence="1" id="KW-1133">Transmembrane helix</keyword>
<accession>A0ABQ2IM61</accession>
<evidence type="ECO:0000313" key="2">
    <source>
        <dbReference type="EMBL" id="GGN19901.1"/>
    </source>
</evidence>
<dbReference type="EMBL" id="BMNC01000015">
    <property type="protein sequence ID" value="GGN19901.1"/>
    <property type="molecule type" value="Genomic_DNA"/>
</dbReference>
<gene>
    <name evidence="2" type="ORF">GCM10011609_71270</name>
</gene>
<dbReference type="Proteomes" id="UP000597656">
    <property type="component" value="Unassembled WGS sequence"/>
</dbReference>
<feature type="transmembrane region" description="Helical" evidence="1">
    <location>
        <begin position="12"/>
        <end position="34"/>
    </location>
</feature>
<organism evidence="2 3">
    <name type="scientific">Lentzea pudingi</name>
    <dbReference type="NCBI Taxonomy" id="1789439"/>
    <lineage>
        <taxon>Bacteria</taxon>
        <taxon>Bacillati</taxon>
        <taxon>Actinomycetota</taxon>
        <taxon>Actinomycetes</taxon>
        <taxon>Pseudonocardiales</taxon>
        <taxon>Pseudonocardiaceae</taxon>
        <taxon>Lentzea</taxon>
    </lineage>
</organism>
<keyword evidence="1" id="KW-0472">Membrane</keyword>
<sequence length="372" mass="41104">MQKPLHQLRKVMLQLVVVVLVAVGIGLIVVGYGLDPAAASAERWSAALTAFGFAFFTAGGVTMIWEFYLRRVNEQAAERSLDAALRRAVPAFRDAFLSSLAFDAETLKGVASDEHLDRIAANALALRLKDKQLAHELYADVRDQVISAPERWHDVNTTVSLQPWTDGPSFGKGSMFVATIRWEYKTVPASGAMRFACVSDKAEYRELLRDDGTTSAWYHGQASGLDAADPKVFALLAFTVDGEERKIRRTARNGAQIYAVSLGGASHGREVTVAYTYRALVQRHGHLLYLDLPRPTKGLRIQLDYTQAGIRRMNTVDYFASSHESRVEQARTLGDAKTVNISFDGWTLPRAGVAFVWVLDDELSQVTKLADP</sequence>
<name>A0ABQ2IM61_9PSEU</name>